<dbReference type="SMART" id="SM00382">
    <property type="entry name" value="AAA"/>
    <property type="match status" value="1"/>
</dbReference>
<feature type="transmembrane region" description="Helical" evidence="9">
    <location>
        <begin position="132"/>
        <end position="158"/>
    </location>
</feature>
<feature type="transmembrane region" description="Helical" evidence="9">
    <location>
        <begin position="91"/>
        <end position="111"/>
    </location>
</feature>
<dbReference type="GO" id="GO:0016887">
    <property type="term" value="F:ATP hydrolysis activity"/>
    <property type="evidence" value="ECO:0007669"/>
    <property type="project" value="InterPro"/>
</dbReference>
<keyword evidence="8 9" id="KW-0472">Membrane</keyword>
<dbReference type="InterPro" id="IPR050173">
    <property type="entry name" value="ABC_transporter_C-like"/>
</dbReference>
<dbReference type="SUPFAM" id="SSF90123">
    <property type="entry name" value="ABC transporter transmembrane region"/>
    <property type="match status" value="2"/>
</dbReference>
<feature type="transmembrane region" description="Helical" evidence="9">
    <location>
        <begin position="49"/>
        <end position="71"/>
    </location>
</feature>
<evidence type="ECO:0000256" key="6">
    <source>
        <dbReference type="ARBA" id="ARBA00022840"/>
    </source>
</evidence>
<dbReference type="Pfam" id="PF00005">
    <property type="entry name" value="ABC_tran"/>
    <property type="match status" value="2"/>
</dbReference>
<evidence type="ECO:0000256" key="5">
    <source>
        <dbReference type="ARBA" id="ARBA00022741"/>
    </source>
</evidence>
<dbReference type="SUPFAM" id="SSF52540">
    <property type="entry name" value="P-loop containing nucleoside triphosphate hydrolases"/>
    <property type="match status" value="2"/>
</dbReference>
<dbReference type="InterPro" id="IPR027417">
    <property type="entry name" value="P-loop_NTPase"/>
</dbReference>
<feature type="domain" description="ABC transmembrane type-1" evidence="11">
    <location>
        <begin position="950"/>
        <end position="1229"/>
    </location>
</feature>
<dbReference type="GO" id="GO:0005524">
    <property type="term" value="F:ATP binding"/>
    <property type="evidence" value="ECO:0007669"/>
    <property type="project" value="UniProtKB-KW"/>
</dbReference>
<comment type="subcellular location">
    <subcellularLocation>
        <location evidence="1">Membrane</location>
        <topology evidence="1">Multi-pass membrane protein</topology>
    </subcellularLocation>
</comment>
<dbReference type="Gene3D" id="3.40.50.300">
    <property type="entry name" value="P-loop containing nucleotide triphosphate hydrolases"/>
    <property type="match status" value="2"/>
</dbReference>
<gene>
    <name evidence="12" type="ORF">EHS25_002698</name>
</gene>
<feature type="transmembrane region" description="Helical" evidence="9">
    <location>
        <begin position="459"/>
        <end position="482"/>
    </location>
</feature>
<dbReference type="Proteomes" id="UP000279259">
    <property type="component" value="Unassembled WGS sequence"/>
</dbReference>
<dbReference type="CDD" id="cd03250">
    <property type="entry name" value="ABCC_MRP_domain1"/>
    <property type="match status" value="1"/>
</dbReference>
<evidence type="ECO:0000256" key="3">
    <source>
        <dbReference type="ARBA" id="ARBA00022692"/>
    </source>
</evidence>
<feature type="domain" description="ABC transporter" evidence="10">
    <location>
        <begin position="651"/>
        <end position="888"/>
    </location>
</feature>
<evidence type="ECO:0000256" key="1">
    <source>
        <dbReference type="ARBA" id="ARBA00004141"/>
    </source>
</evidence>
<dbReference type="GO" id="GO:0000329">
    <property type="term" value="C:fungal-type vacuole membrane"/>
    <property type="evidence" value="ECO:0007669"/>
    <property type="project" value="TreeGrafter"/>
</dbReference>
<evidence type="ECO:0000259" key="10">
    <source>
        <dbReference type="PROSITE" id="PS50893"/>
    </source>
</evidence>
<feature type="domain" description="ABC transporter" evidence="10">
    <location>
        <begin position="1264"/>
        <end position="1505"/>
    </location>
</feature>
<evidence type="ECO:0000259" key="11">
    <source>
        <dbReference type="PROSITE" id="PS50929"/>
    </source>
</evidence>
<keyword evidence="5" id="KW-0547">Nucleotide-binding</keyword>
<evidence type="ECO:0000256" key="8">
    <source>
        <dbReference type="ARBA" id="ARBA00023136"/>
    </source>
</evidence>
<protein>
    <recommendedName>
        <fullName evidence="14">P-loop containing nucleoside triphosphate hydrolase protein</fullName>
    </recommendedName>
</protein>
<keyword evidence="3 9" id="KW-0812">Transmembrane</keyword>
<accession>A0A427YD87</accession>
<dbReference type="PROSITE" id="PS50929">
    <property type="entry name" value="ABC_TM1F"/>
    <property type="match status" value="2"/>
</dbReference>
<proteinExistence type="predicted"/>
<dbReference type="Gene3D" id="1.20.1560.10">
    <property type="entry name" value="ABC transporter type 1, transmembrane domain"/>
    <property type="match status" value="2"/>
</dbReference>
<dbReference type="OrthoDB" id="6500128at2759"/>
<evidence type="ECO:0008006" key="14">
    <source>
        <dbReference type="Google" id="ProtNLM"/>
    </source>
</evidence>
<reference evidence="12 13" key="1">
    <citation type="submission" date="2018-11" db="EMBL/GenBank/DDBJ databases">
        <title>Genome sequence of Saitozyma podzolica DSM 27192.</title>
        <authorList>
            <person name="Aliyu H."/>
            <person name="Gorte O."/>
            <person name="Ochsenreither K."/>
        </authorList>
    </citation>
    <scope>NUCLEOTIDE SEQUENCE [LARGE SCALE GENOMIC DNA]</scope>
    <source>
        <strain evidence="12 13">DSM 27192</strain>
    </source>
</reference>
<dbReference type="InterPro" id="IPR011527">
    <property type="entry name" value="ABC1_TM_dom"/>
</dbReference>
<dbReference type="CDD" id="cd18596">
    <property type="entry name" value="ABC_6TM_VMR1_D1_like"/>
    <property type="match status" value="1"/>
</dbReference>
<dbReference type="PROSITE" id="PS50893">
    <property type="entry name" value="ABC_TRANSPORTER_2"/>
    <property type="match status" value="2"/>
</dbReference>
<keyword evidence="2" id="KW-0813">Transport</keyword>
<dbReference type="FunFam" id="3.40.50.300:FF:001354">
    <property type="entry name" value="ATP-binding cassette (ABC) transporter, putative"/>
    <property type="match status" value="1"/>
</dbReference>
<evidence type="ECO:0000256" key="4">
    <source>
        <dbReference type="ARBA" id="ARBA00022737"/>
    </source>
</evidence>
<dbReference type="PANTHER" id="PTHR24223:SF353">
    <property type="entry name" value="ABC TRANSPORTER ATP-BINDING PROTEIN_PERMEASE VMR1-RELATED"/>
    <property type="match status" value="1"/>
</dbReference>
<feature type="transmembrane region" description="Helical" evidence="9">
    <location>
        <begin position="1176"/>
        <end position="1194"/>
    </location>
</feature>
<dbReference type="STRING" id="1890683.A0A427YD87"/>
<feature type="transmembrane region" description="Helical" evidence="9">
    <location>
        <begin position="360"/>
        <end position="382"/>
    </location>
</feature>
<dbReference type="InterPro" id="IPR003439">
    <property type="entry name" value="ABC_transporter-like_ATP-bd"/>
</dbReference>
<organism evidence="12 13">
    <name type="scientific">Saitozyma podzolica</name>
    <dbReference type="NCBI Taxonomy" id="1890683"/>
    <lineage>
        <taxon>Eukaryota</taxon>
        <taxon>Fungi</taxon>
        <taxon>Dikarya</taxon>
        <taxon>Basidiomycota</taxon>
        <taxon>Agaricomycotina</taxon>
        <taxon>Tremellomycetes</taxon>
        <taxon>Tremellales</taxon>
        <taxon>Trimorphomycetaceae</taxon>
        <taxon>Saitozyma</taxon>
    </lineage>
</organism>
<feature type="transmembrane region" description="Helical" evidence="9">
    <location>
        <begin position="946"/>
        <end position="970"/>
    </location>
</feature>
<dbReference type="InterPro" id="IPR044726">
    <property type="entry name" value="ABCC_6TM_D2"/>
</dbReference>
<name>A0A427YD87_9TREE</name>
<keyword evidence="7 9" id="KW-1133">Transmembrane helix</keyword>
<evidence type="ECO:0000313" key="12">
    <source>
        <dbReference type="EMBL" id="RSH89036.1"/>
    </source>
</evidence>
<dbReference type="InterPro" id="IPR003593">
    <property type="entry name" value="AAA+_ATPase"/>
</dbReference>
<keyword evidence="4" id="KW-0677">Repeat</keyword>
<evidence type="ECO:0000256" key="7">
    <source>
        <dbReference type="ARBA" id="ARBA00022989"/>
    </source>
</evidence>
<feature type="domain" description="ABC transmembrane type-1" evidence="11">
    <location>
        <begin position="394"/>
        <end position="610"/>
    </location>
</feature>
<feature type="transmembrane region" description="Helical" evidence="9">
    <location>
        <begin position="321"/>
        <end position="340"/>
    </location>
</feature>
<evidence type="ECO:0000256" key="2">
    <source>
        <dbReference type="ARBA" id="ARBA00022448"/>
    </source>
</evidence>
<dbReference type="GO" id="GO:0140359">
    <property type="term" value="F:ABC-type transporter activity"/>
    <property type="evidence" value="ECO:0007669"/>
    <property type="project" value="InterPro"/>
</dbReference>
<keyword evidence="6" id="KW-0067">ATP-binding</keyword>
<feature type="transmembrane region" description="Helical" evidence="9">
    <location>
        <begin position="982"/>
        <end position="1006"/>
    </location>
</feature>
<sequence>MSSTASSETAALLEPQVASGYGAINPQDREHDRPVQIEAFFRNARRCKIALGLLLPIALGLEVAHFLAVRGTDYVESSAQDELPYRDRHELADAVGGILLLSVLVGYLISLARPMRQTSSLTIAHSITHRRICTITFLLLLFANIIHSLPYITFVVVFRGPPPVSRTDTISPGTISSIRWVVLVFALFASGSMRRGPKLRFDPMHLGTGFGISSDGTMPDEALEKKQKGDEPNVIDYCNSSMLDFILLSYISPLAFRSYQVDRLRQSDLPHLEDKLRNSGVRASVWAEGEPLELDETGKPVQKQVTSMTVIKAVWYGRGSIVLISLALETIRIFLSFLQVVAMHEVIESFKLPAGSDRSYAYLMCWGLFVGQACDVLLSSYLNVRENYLLHQPIRMTLASLLFAKILRSTDAKAMEAHQLSDEDRESTAKGRSEVMNILTIDTGTIASLATKVWKISNALIGVVIGGAFLYSLFGVSAFVGIACVPLTSPIGWWIAKRIYECDKSWLRLRDARTGAIKEFLLGIKVIKLNAWELHFRDHIQRLRDIEVQWQRWRYTLGTLFNIQADQMPVLAMLLTFVFHTKILGRPLDPSAAFVGLTIFNRVKDAINALLEAKVALDRITRYLNQPEVEVTTETSGSDQIALSGATLAWPVSEDAADSPESVHVFNMRDMTLEIPPGQFTLLRAVLGEARIEAGSVLAPRSQLDSTPVYGKDISRLWTNESWLNESVAYAPQQAYIRHGTVRDNVLFGQPLWEERYSEVLRQCSLVPDLALMPDGDLTEIGEHGVNLSGGQKARINLARCVYSRARTIYLDDILSAVDAHTAQFIFEECLTGSLLRGRTVVLVTHHVGLCLPGADYLVMLTRDGVIDRACPAAEARISDTDLIALGSPGEDRIDESPLSPRREVKDINEPKRNLVARQHYTAENQAAGRVASSHYMLVFRAAGGWAYWFVLIGLLTGARGVSIWQMLWMERWSGDPDPSAVGYYIAHYAGITLLGLVLGSVRWVWLYGVGNVGFYNAGSRRIHSMLLDRICGAPMSFFETTPGGRLMNLFGQDINRLDSQAADDFGRTVMQGLVVVSAAIIITINSPVLILLFFGLGLPFFWVSGVLGKLRADLRRLTAICFSPLISLYHDTIDGVVMVRAFGSSELAYATLNTIMNREKEAHVADWTVYNWVRGVLQTMCSVVVAVFGFLLVGQNLSAAMAGFVLSYAVQVSQGLFMLLEQFSSLEQTFVSAERINQYISMDAREPTEGVVPPSEWPSQGRIEFKDLRVRYAADLPEVLHGVTCSIEPGMRVGLVGSTGSGKSTLALSLFRAVDPSGGSIEIDGMDIATVALPELRGRLNMVVQDGSLCSGTLREALDITGTKDDHEVYEALRRVHLLPPHLDESTLKEVPFANLDTFVAIEGANFSQGERQLLCLARALLKHSRILVMDEATSSVDMEMDAKITETIKECFAGTTMLVIAHRLATIMHYDRVMVLDKGRVKEYGRPLDLIENEESAFHGLCMAQGQDEFDKLIAMARA</sequence>
<evidence type="ECO:0000313" key="13">
    <source>
        <dbReference type="Proteomes" id="UP000279259"/>
    </source>
</evidence>
<dbReference type="InterPro" id="IPR017871">
    <property type="entry name" value="ABC_transporter-like_CS"/>
</dbReference>
<dbReference type="CDD" id="cd03244">
    <property type="entry name" value="ABCC_MRP_domain2"/>
    <property type="match status" value="1"/>
</dbReference>
<dbReference type="CDD" id="cd18580">
    <property type="entry name" value="ABC_6TM_ABCC_D2"/>
    <property type="match status" value="1"/>
</dbReference>
<dbReference type="EMBL" id="RSCD01000015">
    <property type="protein sequence ID" value="RSH89036.1"/>
    <property type="molecule type" value="Genomic_DNA"/>
</dbReference>
<keyword evidence="13" id="KW-1185">Reference proteome</keyword>
<dbReference type="PANTHER" id="PTHR24223">
    <property type="entry name" value="ATP-BINDING CASSETTE SUB-FAMILY C"/>
    <property type="match status" value="1"/>
</dbReference>
<dbReference type="Pfam" id="PF00664">
    <property type="entry name" value="ABC_membrane"/>
    <property type="match status" value="2"/>
</dbReference>
<feature type="transmembrane region" description="Helical" evidence="9">
    <location>
        <begin position="170"/>
        <end position="190"/>
    </location>
</feature>
<evidence type="ECO:0000256" key="9">
    <source>
        <dbReference type="SAM" id="Phobius"/>
    </source>
</evidence>
<comment type="caution">
    <text evidence="12">The sequence shown here is derived from an EMBL/GenBank/DDBJ whole genome shotgun (WGS) entry which is preliminary data.</text>
</comment>
<dbReference type="InterPro" id="IPR036640">
    <property type="entry name" value="ABC1_TM_sf"/>
</dbReference>
<dbReference type="PROSITE" id="PS00211">
    <property type="entry name" value="ABC_TRANSPORTER_1"/>
    <property type="match status" value="2"/>
</dbReference>
<feature type="transmembrane region" description="Helical" evidence="9">
    <location>
        <begin position="1074"/>
        <end position="1103"/>
    </location>
</feature>